<dbReference type="EMBL" id="POUD01000010">
    <property type="protein sequence ID" value="PZG22225.1"/>
    <property type="molecule type" value="Genomic_DNA"/>
</dbReference>
<dbReference type="OrthoDB" id="3190820at2"/>
<gene>
    <name evidence="1" type="ORF">C1J01_04350</name>
</gene>
<proteinExistence type="predicted"/>
<reference evidence="1 2" key="1">
    <citation type="submission" date="2018-01" db="EMBL/GenBank/DDBJ databases">
        <title>Draft genome sequence of Nonomuraea sp. KC333.</title>
        <authorList>
            <person name="Sahin N."/>
            <person name="Saygin H."/>
            <person name="Ay H."/>
        </authorList>
    </citation>
    <scope>NUCLEOTIDE SEQUENCE [LARGE SCALE GENOMIC DNA]</scope>
    <source>
        <strain evidence="1 2">KC333</strain>
    </source>
</reference>
<dbReference type="Proteomes" id="UP000249304">
    <property type="component" value="Unassembled WGS sequence"/>
</dbReference>
<protein>
    <submittedName>
        <fullName evidence="1">Uncharacterized protein</fullName>
    </submittedName>
</protein>
<sequence>MIRYTDDMSTITAGRLHGFFVGRPAPIGGELLDRVLTAAGRFYSVDLLCDPPLRPYCERRAMRPVTGMALRNRAALDG</sequence>
<keyword evidence="2" id="KW-1185">Reference proteome</keyword>
<dbReference type="RefSeq" id="WP_111176215.1">
    <property type="nucleotide sequence ID" value="NZ_POUD01000010.1"/>
</dbReference>
<evidence type="ECO:0000313" key="1">
    <source>
        <dbReference type="EMBL" id="PZG22225.1"/>
    </source>
</evidence>
<comment type="caution">
    <text evidence="1">The sequence shown here is derived from an EMBL/GenBank/DDBJ whole genome shotgun (WGS) entry which is preliminary data.</text>
</comment>
<dbReference type="AlphaFoldDB" id="A0A2W2F1P2"/>
<name>A0A2W2F1P2_9ACTN</name>
<accession>A0A2W2F1P2</accession>
<organism evidence="1 2">
    <name type="scientific">Nonomuraea aridisoli</name>
    <dbReference type="NCBI Taxonomy" id="2070368"/>
    <lineage>
        <taxon>Bacteria</taxon>
        <taxon>Bacillati</taxon>
        <taxon>Actinomycetota</taxon>
        <taxon>Actinomycetes</taxon>
        <taxon>Streptosporangiales</taxon>
        <taxon>Streptosporangiaceae</taxon>
        <taxon>Nonomuraea</taxon>
    </lineage>
</organism>
<evidence type="ECO:0000313" key="2">
    <source>
        <dbReference type="Proteomes" id="UP000249304"/>
    </source>
</evidence>